<accession>A0ABS2QN85</accession>
<reference evidence="2 3" key="1">
    <citation type="submission" date="2021-01" db="EMBL/GenBank/DDBJ databases">
        <title>Genomic Encyclopedia of Type Strains, Phase IV (KMG-IV): sequencing the most valuable type-strain genomes for metagenomic binning, comparative biology and taxonomic classification.</title>
        <authorList>
            <person name="Goeker M."/>
        </authorList>
    </citation>
    <scope>NUCLEOTIDE SEQUENCE [LARGE SCALE GENOMIC DNA]</scope>
    <source>
        <strain evidence="2 3">DSM 105482</strain>
    </source>
</reference>
<name>A0ABS2QN85_9BACI</name>
<sequence>MYGKNKLVAISCDRTEKLASAHEDIKILGTGQPPVEQVILSAGNSNIMGMISAAAIAGLGASGYLVWLRIKR</sequence>
<dbReference type="EMBL" id="JAFBFI010000029">
    <property type="protein sequence ID" value="MBM7694626.1"/>
    <property type="molecule type" value="Genomic_DNA"/>
</dbReference>
<evidence type="ECO:0000313" key="3">
    <source>
        <dbReference type="Proteomes" id="UP000823486"/>
    </source>
</evidence>
<evidence type="ECO:0000313" key="2">
    <source>
        <dbReference type="EMBL" id="MBM7694626.1"/>
    </source>
</evidence>
<feature type="transmembrane region" description="Helical" evidence="1">
    <location>
        <begin position="47"/>
        <end position="67"/>
    </location>
</feature>
<keyword evidence="1" id="KW-0812">Transmembrane</keyword>
<dbReference type="RefSeq" id="WP_204547603.1">
    <property type="nucleotide sequence ID" value="NZ_JAFBFI010000029.1"/>
</dbReference>
<proteinExistence type="predicted"/>
<keyword evidence="1" id="KW-0472">Membrane</keyword>
<keyword evidence="3" id="KW-1185">Reference proteome</keyword>
<gene>
    <name evidence="2" type="ORF">JOC77_004101</name>
</gene>
<keyword evidence="1" id="KW-1133">Transmembrane helix</keyword>
<organism evidence="2 3">
    <name type="scientific">Peribacillus deserti</name>
    <dbReference type="NCBI Taxonomy" id="673318"/>
    <lineage>
        <taxon>Bacteria</taxon>
        <taxon>Bacillati</taxon>
        <taxon>Bacillota</taxon>
        <taxon>Bacilli</taxon>
        <taxon>Bacillales</taxon>
        <taxon>Bacillaceae</taxon>
        <taxon>Peribacillus</taxon>
    </lineage>
</organism>
<evidence type="ECO:0000256" key="1">
    <source>
        <dbReference type="SAM" id="Phobius"/>
    </source>
</evidence>
<comment type="caution">
    <text evidence="2">The sequence shown here is derived from an EMBL/GenBank/DDBJ whole genome shotgun (WGS) entry which is preliminary data.</text>
</comment>
<protein>
    <submittedName>
        <fullName evidence="2">Uncharacterized protein</fullName>
    </submittedName>
</protein>
<dbReference type="Proteomes" id="UP000823486">
    <property type="component" value="Unassembled WGS sequence"/>
</dbReference>